<organism evidence="1 2">
    <name type="scientific">Ralstonia condita</name>
    <dbReference type="NCBI Taxonomy" id="3058600"/>
    <lineage>
        <taxon>Bacteria</taxon>
        <taxon>Pseudomonadati</taxon>
        <taxon>Pseudomonadota</taxon>
        <taxon>Betaproteobacteria</taxon>
        <taxon>Burkholderiales</taxon>
        <taxon>Burkholderiaceae</taxon>
        <taxon>Ralstonia</taxon>
    </lineage>
</organism>
<accession>A0ABN9IUJ8</accession>
<dbReference type="EMBL" id="CATYWO010000003">
    <property type="protein sequence ID" value="CAJ0790455.1"/>
    <property type="molecule type" value="Genomic_DNA"/>
</dbReference>
<evidence type="ECO:0000313" key="1">
    <source>
        <dbReference type="EMBL" id="CAJ0790455.1"/>
    </source>
</evidence>
<dbReference type="Pfam" id="PF11185">
    <property type="entry name" value="DUF2971"/>
    <property type="match status" value="1"/>
</dbReference>
<reference evidence="1 2" key="1">
    <citation type="submission" date="2023-07" db="EMBL/GenBank/DDBJ databases">
        <authorList>
            <person name="Peeters C."/>
        </authorList>
    </citation>
    <scope>NUCLEOTIDE SEQUENCE [LARGE SCALE GENOMIC DNA]</scope>
    <source>
        <strain evidence="1 2">LMG 7141</strain>
    </source>
</reference>
<evidence type="ECO:0000313" key="2">
    <source>
        <dbReference type="Proteomes" id="UP001189616"/>
    </source>
</evidence>
<keyword evidence="2" id="KW-1185">Reference proteome</keyword>
<name>A0ABN9IUJ8_9RALS</name>
<dbReference type="InterPro" id="IPR021352">
    <property type="entry name" value="DUF2971"/>
</dbReference>
<evidence type="ECO:0008006" key="3">
    <source>
        <dbReference type="Google" id="ProtNLM"/>
    </source>
</evidence>
<comment type="caution">
    <text evidence="1">The sequence shown here is derived from an EMBL/GenBank/DDBJ whole genome shotgun (WGS) entry which is preliminary data.</text>
</comment>
<sequence>MTASIKRFYRFRPPQILPDKSVADELRARELYLGTLEQNNDPMDGMQDAYWEGDDVVWGNLIRHYCFCMLNAAYFVRMAGDSTLFELDHVFARATPDDLPDAPIRQLFREFVDAVNADGTIRGLLAMLVDRKRLAKDELRLLLGMYHPRILTLLRETFRRNGHTDFMLGLELNKSPASLPDFEAVVRQTDSHVLSALAGAAEQASRQMQLIGMYKHIHPSSEQRTAKKNLLTLIGNFHALYLDACVKAIYDEYYIACFTERNDNESMWGHYASGHRGVCLIFEFDEREGQLEMDMEESMRLALHRVQYSPYPPQVNVFESLGYLPQASLHKHWLSLDERVSPLACTYSSSEYRSSYWRVYADTISHKFPEWEREHEYRVVKSAWFSGRNSDSDKLMHYKEKHLKGIIFGMRTPVDLQLQIMEALDASLTSTQKAAFEFHIARYCTVKKALEISRLDLVKFV</sequence>
<protein>
    <recommendedName>
        <fullName evidence="3">DUF2971 domain-containing protein</fullName>
    </recommendedName>
</protein>
<dbReference type="Proteomes" id="UP001189616">
    <property type="component" value="Unassembled WGS sequence"/>
</dbReference>
<gene>
    <name evidence="1" type="ORF">LMG7141_02369</name>
</gene>
<proteinExistence type="predicted"/>